<reference evidence="2 3" key="1">
    <citation type="submission" date="2023-10" db="EMBL/GenBank/DDBJ databases">
        <title>Genome-Wide Identification Analysis in wild type Solanum Pinnatisectum Reveals Some Genes Defensing Phytophthora Infestans.</title>
        <authorList>
            <person name="Sun C."/>
        </authorList>
    </citation>
    <scope>NUCLEOTIDE SEQUENCE [LARGE SCALE GENOMIC DNA]</scope>
    <source>
        <strain evidence="2">LQN</strain>
        <tissue evidence="2">Leaf</tissue>
    </source>
</reference>
<proteinExistence type="predicted"/>
<dbReference type="EMBL" id="JAWPEI010000007">
    <property type="protein sequence ID" value="KAK4720727.1"/>
    <property type="molecule type" value="Genomic_DNA"/>
</dbReference>
<sequence length="88" mass="10298">MEAQSEKVETLLVDINEKLNYLVKMQDAKFSRDITRPVKYMSSPWTGNGRSKRKHRVAEMIKQSCKHQRLGRGDQTVHPVTDQRKLDE</sequence>
<dbReference type="AlphaFoldDB" id="A0AAV9L4V9"/>
<protein>
    <submittedName>
        <fullName evidence="2">Uncharacterized protein</fullName>
    </submittedName>
</protein>
<name>A0AAV9L4V9_9SOLN</name>
<keyword evidence="3" id="KW-1185">Reference proteome</keyword>
<accession>A0AAV9L4V9</accession>
<feature type="region of interest" description="Disordered" evidence="1">
    <location>
        <begin position="64"/>
        <end position="88"/>
    </location>
</feature>
<evidence type="ECO:0000313" key="3">
    <source>
        <dbReference type="Proteomes" id="UP001311915"/>
    </source>
</evidence>
<evidence type="ECO:0000256" key="1">
    <source>
        <dbReference type="SAM" id="MobiDB-lite"/>
    </source>
</evidence>
<organism evidence="2 3">
    <name type="scientific">Solanum pinnatisectum</name>
    <name type="common">tansyleaf nightshade</name>
    <dbReference type="NCBI Taxonomy" id="50273"/>
    <lineage>
        <taxon>Eukaryota</taxon>
        <taxon>Viridiplantae</taxon>
        <taxon>Streptophyta</taxon>
        <taxon>Embryophyta</taxon>
        <taxon>Tracheophyta</taxon>
        <taxon>Spermatophyta</taxon>
        <taxon>Magnoliopsida</taxon>
        <taxon>eudicotyledons</taxon>
        <taxon>Gunneridae</taxon>
        <taxon>Pentapetalae</taxon>
        <taxon>asterids</taxon>
        <taxon>lamiids</taxon>
        <taxon>Solanales</taxon>
        <taxon>Solanaceae</taxon>
        <taxon>Solanoideae</taxon>
        <taxon>Solaneae</taxon>
        <taxon>Solanum</taxon>
    </lineage>
</organism>
<comment type="caution">
    <text evidence="2">The sequence shown here is derived from an EMBL/GenBank/DDBJ whole genome shotgun (WGS) entry which is preliminary data.</text>
</comment>
<dbReference type="Proteomes" id="UP001311915">
    <property type="component" value="Unassembled WGS sequence"/>
</dbReference>
<evidence type="ECO:0000313" key="2">
    <source>
        <dbReference type="EMBL" id="KAK4720727.1"/>
    </source>
</evidence>
<gene>
    <name evidence="2" type="ORF">R3W88_010960</name>
</gene>